<feature type="region of interest" description="Disordered" evidence="1">
    <location>
        <begin position="220"/>
        <end position="249"/>
    </location>
</feature>
<dbReference type="EMBL" id="VUJU01007248">
    <property type="protein sequence ID" value="KAF0746346.1"/>
    <property type="molecule type" value="Genomic_DNA"/>
</dbReference>
<feature type="domain" description="ISXO2-like transposase" evidence="2">
    <location>
        <begin position="88"/>
        <end position="161"/>
    </location>
</feature>
<dbReference type="SUPFAM" id="SSF54928">
    <property type="entry name" value="RNA-binding domain, RBD"/>
    <property type="match status" value="1"/>
</dbReference>
<dbReference type="AlphaFoldDB" id="A0A6G0XZD5"/>
<accession>A0A6G0XZD5</accession>
<dbReference type="Proteomes" id="UP000478052">
    <property type="component" value="Unassembled WGS sequence"/>
</dbReference>
<feature type="compositionally biased region" description="Basic and acidic residues" evidence="1">
    <location>
        <begin position="230"/>
        <end position="249"/>
    </location>
</feature>
<evidence type="ECO:0000313" key="4">
    <source>
        <dbReference type="Proteomes" id="UP000478052"/>
    </source>
</evidence>
<evidence type="ECO:0000313" key="3">
    <source>
        <dbReference type="EMBL" id="KAF0746346.1"/>
    </source>
</evidence>
<dbReference type="InterPro" id="IPR035979">
    <property type="entry name" value="RBD_domain_sf"/>
</dbReference>
<dbReference type="PANTHER" id="PTHR47163:SF2">
    <property type="entry name" value="SI:DKEY-17M8.2"/>
    <property type="match status" value="1"/>
</dbReference>
<dbReference type="PANTHER" id="PTHR47163">
    <property type="entry name" value="DDE_TNP_IS1595 DOMAIN-CONTAINING PROTEIN"/>
    <property type="match status" value="1"/>
</dbReference>
<dbReference type="InterPro" id="IPR024445">
    <property type="entry name" value="Tnp_ISXO2-like"/>
</dbReference>
<protein>
    <submittedName>
        <fullName evidence="3">SAFB-like transcription modulator isoform X2</fullName>
    </submittedName>
</protein>
<gene>
    <name evidence="3" type="ORF">FWK35_00027766</name>
</gene>
<dbReference type="InterPro" id="IPR012677">
    <property type="entry name" value="Nucleotide-bd_a/b_plait_sf"/>
</dbReference>
<dbReference type="InterPro" id="IPR053164">
    <property type="entry name" value="IS1016-like_transposase"/>
</dbReference>
<dbReference type="Gene3D" id="3.30.70.330">
    <property type="match status" value="1"/>
</dbReference>
<name>A0A6G0XZD5_APHCR</name>
<sequence>MARFNYDMLCSVCNDEESIIRFLQDCGVLHRNRTCKNSLDMLIWYGLPFLKIDKFIYWWSKELTSIKFCEDKLSMDHSTTVDWNNYSRKQWVFGRICRETLDVFMVMVPNRSADTLIPIIENHIAAGSIIISDCWKSYDSLKHNNAFQHMQVKAVQEHNKDDNNEDSINLTIGEDDIKLFADEEDTNIEKEDEVIGNQTDEKTSLIKQCESCHPVTSSRLSTGLVKSRRNATEKRSSIGDKLRSTHKEDKDISNAKPIINTLKDEKKEGEKQIKDKVETGNKQSNNSNAQQILNDTSKTNNSSLVRNIWVSGLSSITKATDLKQLFSKYGKVILLIHYC</sequence>
<feature type="region of interest" description="Disordered" evidence="1">
    <location>
        <begin position="277"/>
        <end position="297"/>
    </location>
</feature>
<organism evidence="3 4">
    <name type="scientific">Aphis craccivora</name>
    <name type="common">Cowpea aphid</name>
    <dbReference type="NCBI Taxonomy" id="307492"/>
    <lineage>
        <taxon>Eukaryota</taxon>
        <taxon>Metazoa</taxon>
        <taxon>Ecdysozoa</taxon>
        <taxon>Arthropoda</taxon>
        <taxon>Hexapoda</taxon>
        <taxon>Insecta</taxon>
        <taxon>Pterygota</taxon>
        <taxon>Neoptera</taxon>
        <taxon>Paraneoptera</taxon>
        <taxon>Hemiptera</taxon>
        <taxon>Sternorrhyncha</taxon>
        <taxon>Aphidomorpha</taxon>
        <taxon>Aphidoidea</taxon>
        <taxon>Aphididae</taxon>
        <taxon>Aphidini</taxon>
        <taxon>Aphis</taxon>
        <taxon>Aphis</taxon>
    </lineage>
</organism>
<dbReference type="Pfam" id="PF12762">
    <property type="entry name" value="DDE_Tnp_IS1595"/>
    <property type="match status" value="1"/>
</dbReference>
<keyword evidence="4" id="KW-1185">Reference proteome</keyword>
<dbReference type="OrthoDB" id="6159259at2759"/>
<reference evidence="3 4" key="1">
    <citation type="submission" date="2019-08" db="EMBL/GenBank/DDBJ databases">
        <title>Whole genome of Aphis craccivora.</title>
        <authorList>
            <person name="Voronova N.V."/>
            <person name="Shulinski R.S."/>
            <person name="Bandarenka Y.V."/>
            <person name="Zhorov D.G."/>
            <person name="Warner D."/>
        </authorList>
    </citation>
    <scope>NUCLEOTIDE SEQUENCE [LARGE SCALE GENOMIC DNA]</scope>
    <source>
        <strain evidence="3">180601</strain>
        <tissue evidence="3">Whole Body</tissue>
    </source>
</reference>
<proteinExistence type="predicted"/>
<evidence type="ECO:0000256" key="1">
    <source>
        <dbReference type="SAM" id="MobiDB-lite"/>
    </source>
</evidence>
<comment type="caution">
    <text evidence="3">The sequence shown here is derived from an EMBL/GenBank/DDBJ whole genome shotgun (WGS) entry which is preliminary data.</text>
</comment>
<evidence type="ECO:0000259" key="2">
    <source>
        <dbReference type="Pfam" id="PF12762"/>
    </source>
</evidence>
<feature type="compositionally biased region" description="Polar residues" evidence="1">
    <location>
        <begin position="280"/>
        <end position="297"/>
    </location>
</feature>
<dbReference type="GO" id="GO:0003676">
    <property type="term" value="F:nucleic acid binding"/>
    <property type="evidence" value="ECO:0007669"/>
    <property type="project" value="InterPro"/>
</dbReference>